<feature type="compositionally biased region" description="Basic and acidic residues" evidence="1">
    <location>
        <begin position="1"/>
        <end position="11"/>
    </location>
</feature>
<feature type="region of interest" description="Disordered" evidence="1">
    <location>
        <begin position="1"/>
        <end position="100"/>
    </location>
</feature>
<gene>
    <name evidence="2" type="ORF">GALL_467090</name>
</gene>
<proteinExistence type="predicted"/>
<dbReference type="EMBL" id="MLJW01003616">
    <property type="protein sequence ID" value="OIQ71672.1"/>
    <property type="molecule type" value="Genomic_DNA"/>
</dbReference>
<feature type="compositionally biased region" description="Basic and acidic residues" evidence="1">
    <location>
        <begin position="21"/>
        <end position="59"/>
    </location>
</feature>
<protein>
    <submittedName>
        <fullName evidence="2">Uncharacterized protein</fullName>
    </submittedName>
</protein>
<sequence length="100" mass="10805">MIDQLARRHDQGANAGADQRATQKDQCRGEAPDRKCCADQRRDPAPRKEGGKGPCRGDEATDVVEEAADCNPEWPGSAGDRGKGVRDGFQRRGGGDRELV</sequence>
<reference evidence="2" key="1">
    <citation type="submission" date="2016-10" db="EMBL/GenBank/DDBJ databases">
        <title>Sequence of Gallionella enrichment culture.</title>
        <authorList>
            <person name="Poehlein A."/>
            <person name="Muehling M."/>
            <person name="Daniel R."/>
        </authorList>
    </citation>
    <scope>NUCLEOTIDE SEQUENCE</scope>
</reference>
<feature type="compositionally biased region" description="Basic and acidic residues" evidence="1">
    <location>
        <begin position="80"/>
        <end position="100"/>
    </location>
</feature>
<evidence type="ECO:0000256" key="1">
    <source>
        <dbReference type="SAM" id="MobiDB-lite"/>
    </source>
</evidence>
<organism evidence="2">
    <name type="scientific">mine drainage metagenome</name>
    <dbReference type="NCBI Taxonomy" id="410659"/>
    <lineage>
        <taxon>unclassified sequences</taxon>
        <taxon>metagenomes</taxon>
        <taxon>ecological metagenomes</taxon>
    </lineage>
</organism>
<evidence type="ECO:0000313" key="2">
    <source>
        <dbReference type="EMBL" id="OIQ71672.1"/>
    </source>
</evidence>
<accession>A0A1J5PLI4</accession>
<name>A0A1J5PLI4_9ZZZZ</name>
<comment type="caution">
    <text evidence="2">The sequence shown here is derived from an EMBL/GenBank/DDBJ whole genome shotgun (WGS) entry which is preliminary data.</text>
</comment>
<dbReference type="AlphaFoldDB" id="A0A1J5PLI4"/>